<dbReference type="GO" id="GO:0005524">
    <property type="term" value="F:ATP binding"/>
    <property type="evidence" value="ECO:0007669"/>
    <property type="project" value="InterPro"/>
</dbReference>
<feature type="domain" description="AAA+ ATPase" evidence="1">
    <location>
        <begin position="292"/>
        <end position="453"/>
    </location>
</feature>
<gene>
    <name evidence="2" type="ORF">CACET_c09380</name>
</gene>
<dbReference type="Gene3D" id="3.30.980.10">
    <property type="entry name" value="Threonyl-trna Synthetase, Chain A, domain 2"/>
    <property type="match status" value="1"/>
</dbReference>
<evidence type="ECO:0000259" key="1">
    <source>
        <dbReference type="SMART" id="SM00382"/>
    </source>
</evidence>
<proteinExistence type="predicted"/>
<dbReference type="STRING" id="84022.CACET_c09380"/>
<dbReference type="GO" id="GO:0004849">
    <property type="term" value="F:uridine kinase activity"/>
    <property type="evidence" value="ECO:0007669"/>
    <property type="project" value="UniProtKB-EC"/>
</dbReference>
<dbReference type="RefSeq" id="WP_082058092.1">
    <property type="nucleotide sequence ID" value="NZ_CP009687.1"/>
</dbReference>
<dbReference type="InterPro" id="IPR012676">
    <property type="entry name" value="TGS-like"/>
</dbReference>
<dbReference type="SUPFAM" id="SSF55186">
    <property type="entry name" value="ThrRS/AlaRS common domain"/>
    <property type="match status" value="1"/>
</dbReference>
<dbReference type="InterPro" id="IPR006083">
    <property type="entry name" value="PRK/URK"/>
</dbReference>
<protein>
    <submittedName>
        <fullName evidence="2">Uridine kinase</fullName>
        <ecNumber evidence="2">2.7.1.48</ecNumber>
    </submittedName>
</protein>
<keyword evidence="3" id="KW-1185">Reference proteome</keyword>
<name>A0A0G3W9C6_9CLOT</name>
<dbReference type="SUPFAM" id="SSF52540">
    <property type="entry name" value="P-loop containing nucleoside triphosphate hydrolases"/>
    <property type="match status" value="1"/>
</dbReference>
<dbReference type="InterPro" id="IPR003593">
    <property type="entry name" value="AAA+_ATPase"/>
</dbReference>
<dbReference type="CDD" id="cd02028">
    <property type="entry name" value="UMPK_like"/>
    <property type="match status" value="1"/>
</dbReference>
<dbReference type="AlphaFoldDB" id="A0A0G3W9C6"/>
<dbReference type="EMBL" id="CP009687">
    <property type="protein sequence ID" value="AKL94445.1"/>
    <property type="molecule type" value="Genomic_DNA"/>
</dbReference>
<keyword evidence="2" id="KW-0808">Transferase</keyword>
<reference evidence="2 3" key="1">
    <citation type="submission" date="2014-10" db="EMBL/GenBank/DDBJ databases">
        <title>Genome sequence of Clostridium aceticum DSM 1496.</title>
        <authorList>
            <person name="Poehlein A."/>
            <person name="Schiel-Bengelsdorf B."/>
            <person name="Gottschalk G."/>
            <person name="Duerre P."/>
            <person name="Daniel R."/>
        </authorList>
    </citation>
    <scope>NUCLEOTIDE SEQUENCE [LARGE SCALE GENOMIC DNA]</scope>
    <source>
        <strain evidence="2 3">DSM 1496</strain>
    </source>
</reference>
<dbReference type="Proteomes" id="UP000035704">
    <property type="component" value="Chromosome"/>
</dbReference>
<dbReference type="Gene3D" id="3.40.50.300">
    <property type="entry name" value="P-loop containing nucleotide triphosphate hydrolases"/>
    <property type="match status" value="1"/>
</dbReference>
<evidence type="ECO:0000313" key="2">
    <source>
        <dbReference type="EMBL" id="AKL94445.1"/>
    </source>
</evidence>
<dbReference type="SUPFAM" id="SSF81271">
    <property type="entry name" value="TGS-like"/>
    <property type="match status" value="1"/>
</dbReference>
<dbReference type="InterPro" id="IPR027417">
    <property type="entry name" value="P-loop_NTPase"/>
</dbReference>
<accession>A0A0G3W9C6</accession>
<dbReference type="Pfam" id="PF00485">
    <property type="entry name" value="PRK"/>
    <property type="match status" value="1"/>
</dbReference>
<evidence type="ECO:0000313" key="3">
    <source>
        <dbReference type="Proteomes" id="UP000035704"/>
    </source>
</evidence>
<dbReference type="PANTHER" id="PTHR10285">
    <property type="entry name" value="URIDINE KINASE"/>
    <property type="match status" value="1"/>
</dbReference>
<sequence length="565" mass="65940">MGSKKLQNDISITINEQGPYKYERGISLEEISKDFQHNVKYLIVAALVDNELKELKYTLDEDCEVKFIDLCSSIGSRIYQRSLAFVFIRACLEIFSSCKVSVEHSISKGLYCEVHYKRPINAEDVERIQQRMQEIIEEDVVFEKSRIPLDEAKDIFRDYGQMGKVRLLKYREKPYINIYQCGWLKNYFYGYMVPSTGYLKDFKLHYYAPGVVLQFPRFEDQGQVPDFQEHPKLFKVFRESEKWGEILEIDYVASLNDLIVTQKEGEFIRIAEALHEKKIAKIADSITENIKEKRVVLIAGPSSSGKTTFAQRLMIQLKVNGIKPIAISLDDYFVDRENTPLDEEGQYDFESLYAIDLKLFNRDLERILSGEEVEIPTFNFHTGKREYRGHKIQIQADQPIILEGIHALNDQLTAAISKNNKFKIYISALTQLNVDEHNRIPTTDTRLVRRIVRDSKFRSNDAETTLAMWSSVRRGEEKNIFPFQEEADTMFNSALFYELSLLKKYAEPLLRQVHNTSTYYSEAKRLLKFLNYFISLENEEDIPKTSILREFIGGSSFHKEEKKED</sequence>
<dbReference type="EC" id="2.7.1.48" evidence="2"/>
<keyword evidence="2" id="KW-0418">Kinase</keyword>
<dbReference type="PATRIC" id="fig|84022.6.peg.954"/>
<dbReference type="InterPro" id="IPR018163">
    <property type="entry name" value="Thr/Ala-tRNA-synth_IIc_edit"/>
</dbReference>
<dbReference type="SMART" id="SM00382">
    <property type="entry name" value="AAA"/>
    <property type="match status" value="1"/>
</dbReference>
<organism evidence="2 3">
    <name type="scientific">Clostridium aceticum</name>
    <dbReference type="NCBI Taxonomy" id="84022"/>
    <lineage>
        <taxon>Bacteria</taxon>
        <taxon>Bacillati</taxon>
        <taxon>Bacillota</taxon>
        <taxon>Clostridia</taxon>
        <taxon>Eubacteriales</taxon>
        <taxon>Clostridiaceae</taxon>
        <taxon>Clostridium</taxon>
    </lineage>
</organism>
<dbReference type="OrthoDB" id="9764644at2"/>
<dbReference type="KEGG" id="cace:CACET_c09380"/>